<reference evidence="8" key="1">
    <citation type="submission" date="2024-07" db="EMBL/GenBank/DDBJ databases">
        <authorList>
            <person name="Yu S.T."/>
        </authorList>
    </citation>
    <scope>NUCLEOTIDE SEQUENCE</scope>
    <source>
        <strain evidence="8">R08</strain>
    </source>
</reference>
<feature type="transmembrane region" description="Helical" evidence="7">
    <location>
        <begin position="18"/>
        <end position="41"/>
    </location>
</feature>
<evidence type="ECO:0000256" key="4">
    <source>
        <dbReference type="ARBA" id="ARBA00022989"/>
    </source>
</evidence>
<dbReference type="InterPro" id="IPR036259">
    <property type="entry name" value="MFS_trans_sf"/>
</dbReference>
<feature type="transmembrane region" description="Helical" evidence="7">
    <location>
        <begin position="371"/>
        <end position="398"/>
    </location>
</feature>
<sequence length="517" mass="52241">MTTNWTVTRILRDRNAGLYLAGLVVSAFGSSALGLAAGVWVKDLTGSNGLAALCTFAVWAPTLCGPALGTIADRVRRKPLLIGTNLGLAALLLTLLAVDSRTDLWLLFTVLFVYGTTVVVQDPAESALLAAVVDRDLLGDFNGLRMTAVEGMKLVAPLTGAGLYAAFGGPAVAGLDAVTFVVAAGLWLLIRAREERPQRPAGTWRAQTAEGVRELWHRPLLRSLVLAGGATMFLASLSSSTTYAIVDALGHSPTYTGVLYAAQGTGSVAVGLVSGPALRRLGARRFGAAGIALTAVGVAARAVPSDAVVLACSAAIGLGLPCVLIAAFTAVQRELPGPLLGRGTATANTLIFTPNVIGLGVGAAMVELADFRALLIVTGLGLFATGAWLGVVGAGAALDQGPGQGADQGLDQDLDRGLDQGLEQRLDRGPEQGLDQGLNQGLDRAPAHPDHGPTQASPGSTRGAAPAPAPSLAPAPAQGPAQGPTPGPAQAPNDAAPQPPASAARTSAKSPSDANPA</sequence>
<dbReference type="SUPFAM" id="SSF103473">
    <property type="entry name" value="MFS general substrate transporter"/>
    <property type="match status" value="1"/>
</dbReference>
<dbReference type="RefSeq" id="WP_369187220.1">
    <property type="nucleotide sequence ID" value="NZ_CP163431.1"/>
</dbReference>
<evidence type="ECO:0000256" key="7">
    <source>
        <dbReference type="SAM" id="Phobius"/>
    </source>
</evidence>
<evidence type="ECO:0000256" key="3">
    <source>
        <dbReference type="ARBA" id="ARBA00022692"/>
    </source>
</evidence>
<comment type="subcellular location">
    <subcellularLocation>
        <location evidence="1">Cell membrane</location>
        <topology evidence="1">Multi-pass membrane protein</topology>
    </subcellularLocation>
</comment>
<evidence type="ECO:0000256" key="6">
    <source>
        <dbReference type="SAM" id="MobiDB-lite"/>
    </source>
</evidence>
<dbReference type="Pfam" id="PF07690">
    <property type="entry name" value="MFS_1"/>
    <property type="match status" value="1"/>
</dbReference>
<dbReference type="CDD" id="cd06173">
    <property type="entry name" value="MFS_MefA_like"/>
    <property type="match status" value="1"/>
</dbReference>
<accession>A0AB39M3K2</accession>
<dbReference type="Gene3D" id="1.20.1250.20">
    <property type="entry name" value="MFS general substrate transporter like domains"/>
    <property type="match status" value="1"/>
</dbReference>
<dbReference type="GO" id="GO:0005886">
    <property type="term" value="C:plasma membrane"/>
    <property type="evidence" value="ECO:0007669"/>
    <property type="project" value="UniProtKB-SubCell"/>
</dbReference>
<feature type="transmembrane region" description="Helical" evidence="7">
    <location>
        <begin position="308"/>
        <end position="331"/>
    </location>
</feature>
<evidence type="ECO:0000256" key="2">
    <source>
        <dbReference type="ARBA" id="ARBA00022475"/>
    </source>
</evidence>
<evidence type="ECO:0000313" key="8">
    <source>
        <dbReference type="EMBL" id="XDQ00470.1"/>
    </source>
</evidence>
<feature type="transmembrane region" description="Helical" evidence="7">
    <location>
        <begin position="47"/>
        <end position="68"/>
    </location>
</feature>
<feature type="transmembrane region" description="Helical" evidence="7">
    <location>
        <begin position="163"/>
        <end position="190"/>
    </location>
</feature>
<protein>
    <submittedName>
        <fullName evidence="8">MFS transporter</fullName>
    </submittedName>
</protein>
<feature type="compositionally biased region" description="Polar residues" evidence="6">
    <location>
        <begin position="505"/>
        <end position="517"/>
    </location>
</feature>
<evidence type="ECO:0000256" key="1">
    <source>
        <dbReference type="ARBA" id="ARBA00004651"/>
    </source>
</evidence>
<feature type="transmembrane region" description="Helical" evidence="7">
    <location>
        <begin position="258"/>
        <end position="278"/>
    </location>
</feature>
<dbReference type="GO" id="GO:0022857">
    <property type="term" value="F:transmembrane transporter activity"/>
    <property type="evidence" value="ECO:0007669"/>
    <property type="project" value="InterPro"/>
</dbReference>
<feature type="compositionally biased region" description="Low complexity" evidence="6">
    <location>
        <begin position="490"/>
        <end position="504"/>
    </location>
</feature>
<feature type="transmembrane region" description="Helical" evidence="7">
    <location>
        <begin position="223"/>
        <end position="246"/>
    </location>
</feature>
<keyword evidence="5 7" id="KW-0472">Membrane</keyword>
<dbReference type="AlphaFoldDB" id="A0AB39M3K2"/>
<evidence type="ECO:0000256" key="5">
    <source>
        <dbReference type="ARBA" id="ARBA00023136"/>
    </source>
</evidence>
<keyword evidence="4 7" id="KW-1133">Transmembrane helix</keyword>
<gene>
    <name evidence="8" type="ORF">AB5J58_09890</name>
</gene>
<feature type="transmembrane region" description="Helical" evidence="7">
    <location>
        <begin position="80"/>
        <end position="98"/>
    </location>
</feature>
<organism evidence="8">
    <name type="scientific">Streptomyces sp. R08</name>
    <dbReference type="NCBI Taxonomy" id="3238624"/>
    <lineage>
        <taxon>Bacteria</taxon>
        <taxon>Bacillati</taxon>
        <taxon>Actinomycetota</taxon>
        <taxon>Actinomycetes</taxon>
        <taxon>Kitasatosporales</taxon>
        <taxon>Streptomycetaceae</taxon>
        <taxon>Streptomyces</taxon>
    </lineage>
</organism>
<keyword evidence="3 7" id="KW-0812">Transmembrane</keyword>
<dbReference type="InterPro" id="IPR011701">
    <property type="entry name" value="MFS"/>
</dbReference>
<name>A0AB39M3K2_9ACTN</name>
<feature type="transmembrane region" description="Helical" evidence="7">
    <location>
        <begin position="343"/>
        <end position="365"/>
    </location>
</feature>
<feature type="region of interest" description="Disordered" evidence="6">
    <location>
        <begin position="427"/>
        <end position="517"/>
    </location>
</feature>
<dbReference type="PANTHER" id="PTHR23513:SF6">
    <property type="entry name" value="MAJOR FACILITATOR SUPERFAMILY ASSOCIATED DOMAIN-CONTAINING PROTEIN"/>
    <property type="match status" value="1"/>
</dbReference>
<proteinExistence type="predicted"/>
<dbReference type="EMBL" id="CP163431">
    <property type="protein sequence ID" value="XDQ00470.1"/>
    <property type="molecule type" value="Genomic_DNA"/>
</dbReference>
<dbReference type="PANTHER" id="PTHR23513">
    <property type="entry name" value="INTEGRAL MEMBRANE EFFLUX PROTEIN-RELATED"/>
    <property type="match status" value="1"/>
</dbReference>
<keyword evidence="2" id="KW-1003">Cell membrane</keyword>